<feature type="signal peptide" evidence="1">
    <location>
        <begin position="1"/>
        <end position="20"/>
    </location>
</feature>
<dbReference type="Proteomes" id="UP000215127">
    <property type="component" value="Chromosome 1"/>
</dbReference>
<evidence type="ECO:0000256" key="1">
    <source>
        <dbReference type="SAM" id="SignalP"/>
    </source>
</evidence>
<dbReference type="AlphaFoldDB" id="A0A1X7RH67"/>
<dbReference type="EMBL" id="LT853692">
    <property type="protein sequence ID" value="SMQ46357.1"/>
    <property type="molecule type" value="Genomic_DNA"/>
</dbReference>
<evidence type="ECO:0008006" key="4">
    <source>
        <dbReference type="Google" id="ProtNLM"/>
    </source>
</evidence>
<keyword evidence="1" id="KW-0732">Signal</keyword>
<keyword evidence="3" id="KW-1185">Reference proteome</keyword>
<reference evidence="2 3" key="1">
    <citation type="submission" date="2016-06" db="EMBL/GenBank/DDBJ databases">
        <authorList>
            <person name="Kjaerup R.B."/>
            <person name="Dalgaard T.S."/>
            <person name="Juul-Madsen H.R."/>
        </authorList>
    </citation>
    <scope>NUCLEOTIDE SEQUENCE [LARGE SCALE GENOMIC DNA]</scope>
</reference>
<organism evidence="2 3">
    <name type="scientific">Zymoseptoria tritici (strain ST99CH_3D7)</name>
    <dbReference type="NCBI Taxonomy" id="1276538"/>
    <lineage>
        <taxon>Eukaryota</taxon>
        <taxon>Fungi</taxon>
        <taxon>Dikarya</taxon>
        <taxon>Ascomycota</taxon>
        <taxon>Pezizomycotina</taxon>
        <taxon>Dothideomycetes</taxon>
        <taxon>Dothideomycetidae</taxon>
        <taxon>Mycosphaerellales</taxon>
        <taxon>Mycosphaerellaceae</taxon>
        <taxon>Zymoseptoria</taxon>
    </lineage>
</organism>
<feature type="chain" id="PRO_5012982338" description="CBM1 domain-containing protein" evidence="1">
    <location>
        <begin position="21"/>
        <end position="80"/>
    </location>
</feature>
<accession>A0A1X7RH67</accession>
<sequence>MQISQLATVVILTMASTVLADGNCTIDGKPHGACWFNWRNPKEVQVILACNEHSPCVQPGAWCQVDAEVPQQAKCKDVTE</sequence>
<protein>
    <recommendedName>
        <fullName evidence="4">CBM1 domain-containing protein</fullName>
    </recommendedName>
</protein>
<proteinExistence type="predicted"/>
<name>A0A1X7RH67_ZYMT9</name>
<evidence type="ECO:0000313" key="2">
    <source>
        <dbReference type="EMBL" id="SMQ46357.1"/>
    </source>
</evidence>
<gene>
    <name evidence="2" type="ORF">ZT3D7_G1503</name>
</gene>
<evidence type="ECO:0000313" key="3">
    <source>
        <dbReference type="Proteomes" id="UP000215127"/>
    </source>
</evidence>